<accession>A0A437AHW8</accession>
<feature type="compositionally biased region" description="Low complexity" evidence="1">
    <location>
        <begin position="411"/>
        <end position="422"/>
    </location>
</feature>
<evidence type="ECO:0000313" key="4">
    <source>
        <dbReference type="Proteomes" id="UP000282876"/>
    </source>
</evidence>
<keyword evidence="4" id="KW-1185">Reference proteome</keyword>
<feature type="region of interest" description="Disordered" evidence="1">
    <location>
        <begin position="25"/>
        <end position="90"/>
    </location>
</feature>
<feature type="signal peptide" evidence="2">
    <location>
        <begin position="1"/>
        <end position="20"/>
    </location>
</feature>
<dbReference type="AlphaFoldDB" id="A0A437AHW8"/>
<feature type="chain" id="PRO_5019261447" evidence="2">
    <location>
        <begin position="21"/>
        <end position="964"/>
    </location>
</feature>
<organism evidence="3 4">
    <name type="scientific">Tubulinosema ratisbonensis</name>
    <dbReference type="NCBI Taxonomy" id="291195"/>
    <lineage>
        <taxon>Eukaryota</taxon>
        <taxon>Fungi</taxon>
        <taxon>Fungi incertae sedis</taxon>
        <taxon>Microsporidia</taxon>
        <taxon>Tubulinosematoidea</taxon>
        <taxon>Tubulinosematidae</taxon>
        <taxon>Tubulinosema</taxon>
    </lineage>
</organism>
<dbReference type="VEuPathDB" id="MicrosporidiaDB:TUBRATIS_29400"/>
<protein>
    <submittedName>
        <fullName evidence="3">Uncharacterized protein</fullName>
    </submittedName>
</protein>
<dbReference type="EMBL" id="RCSS01000821">
    <property type="protein sequence ID" value="RVD90629.1"/>
    <property type="molecule type" value="Genomic_DNA"/>
</dbReference>
<feature type="region of interest" description="Disordered" evidence="1">
    <location>
        <begin position="383"/>
        <end position="426"/>
    </location>
</feature>
<keyword evidence="2" id="KW-0732">Signal</keyword>
<feature type="compositionally biased region" description="Polar residues" evidence="1">
    <location>
        <begin position="383"/>
        <end position="396"/>
    </location>
</feature>
<evidence type="ECO:0000256" key="2">
    <source>
        <dbReference type="SAM" id="SignalP"/>
    </source>
</evidence>
<gene>
    <name evidence="3" type="ORF">TUBRATIS_29400</name>
</gene>
<sequence>MLPHMKLYLFLMQLGIVILSKKKDPDYLPPRKHTKRTKPVEVDDDSEPRPKRKYVRKLKPELPLKSSGSDGAFKKPNHETSNNTKSYVTKNQRDEEIDAIANLTSYKDESFLPTYQSYFLQLNSQLTQSPVSPKIDIQDAVGFDKNRIKMLEKDLANECKALFDNKASKEQEICLQASLNEVVPQSIVDYYPTTLEKFQYKETTNESLSSRKNNKYISNIIKDAEKNPEIPNSYGLPMLSIFEEENELSVNDTFKMNEKINSPNCAINEKNDVTFISKTPVQFAFTKSTQKIESLQKISTEELPLQTTPTNSKQNNLKPNLINFKGAKILDGSSQNIHQSLKNLPLGNDFSSTNLISQHSSKDNIIFFNIGSQSIPIIISDKSNSQLRPSSSTQESIKPILRDENTDVEESSSSSKMFSSSSSDHENQDQFHFLDILDKNSNNDANIDSISFDSMNQVPQCSSPFSIHEEDCLHDSNFPNEKEIESGFRDSSDKRVHMKSVLKMIPSSINQFNHHDLDNYPIWNCLTKEFERFLGLIFNTITKIEQSQLPILTQKTNSNIWLTFRKSVEYDFEKKLNLGLYECLNVIKVVNNIENTFFTRFEKIYLFLMKKSFPDTFFYPGDIKHSDASNEIYKFFCTFIYNVKIRKYFYPGSAEFNSIDDISYEVNDFSKKLEGLINRFNIIYKNFMLQMRVIYMSDIENYSKYFGLNFLPNSEFCTEKIIKYWTVTFFNDETNLILLTLFPDLKYFIEFLVETPTIDIATFKMFHLFFSLIAFKYHFLRENIKSRTEECIKKAEMITQSNFFNMFMMDMRFTIALASINLLDNSQISSMLFFKAFLSYVRIEDATFLNFFFIDEFYIFDECIIEKIFHGTKVKPCKEDLPIQIININSCKYLQLEGLTPNLVSEAIGFLKINRSGIIAKTLHKENCRIFQNISNYDNENFYRTRTIELNELGKYLLAYLSNY</sequence>
<evidence type="ECO:0000256" key="1">
    <source>
        <dbReference type="SAM" id="MobiDB-lite"/>
    </source>
</evidence>
<feature type="compositionally biased region" description="Polar residues" evidence="1">
    <location>
        <begin position="79"/>
        <end position="90"/>
    </location>
</feature>
<reference evidence="3 4" key="1">
    <citation type="submission" date="2018-10" db="EMBL/GenBank/DDBJ databases">
        <title>Draft genome sequence of the microsporidian Tubulinosema ratisbonensis.</title>
        <authorList>
            <person name="Polonais V."/>
            <person name="Peyretaillade E."/>
            <person name="Niehus S."/>
            <person name="Wawrzyniak I."/>
            <person name="Franchet A."/>
            <person name="Gaspin C."/>
            <person name="Reichstadt M."/>
            <person name="Belser C."/>
            <person name="Labadie K."/>
            <person name="Delbac F."/>
            <person name="Ferrandon D."/>
        </authorList>
    </citation>
    <scope>NUCLEOTIDE SEQUENCE [LARGE SCALE GENOMIC DNA]</scope>
    <source>
        <strain evidence="3 4">Franzen</strain>
    </source>
</reference>
<comment type="caution">
    <text evidence="3">The sequence shown here is derived from an EMBL/GenBank/DDBJ whole genome shotgun (WGS) entry which is preliminary data.</text>
</comment>
<dbReference type="Proteomes" id="UP000282876">
    <property type="component" value="Unassembled WGS sequence"/>
</dbReference>
<proteinExistence type="predicted"/>
<evidence type="ECO:0000313" key="3">
    <source>
        <dbReference type="EMBL" id="RVD90629.1"/>
    </source>
</evidence>
<name>A0A437AHW8_9MICR</name>